<dbReference type="SUPFAM" id="SSF103515">
    <property type="entry name" value="Autotransporter"/>
    <property type="match status" value="1"/>
</dbReference>
<dbReference type="Gene3D" id="2.160.20.20">
    <property type="match status" value="1"/>
</dbReference>
<dbReference type="InterPro" id="IPR012332">
    <property type="entry name" value="Autotransporter_pectin_lyase_C"/>
</dbReference>
<organism evidence="4 5">
    <name type="scientific">Novosphingobium ginsenosidimutans</name>
    <dbReference type="NCBI Taxonomy" id="1176536"/>
    <lineage>
        <taxon>Bacteria</taxon>
        <taxon>Pseudomonadati</taxon>
        <taxon>Pseudomonadota</taxon>
        <taxon>Alphaproteobacteria</taxon>
        <taxon>Sphingomonadales</taxon>
        <taxon>Sphingomonadaceae</taxon>
        <taxon>Novosphingobium</taxon>
    </lineage>
</organism>
<dbReference type="KEGG" id="ngf:FRF71_05465"/>
<sequence>MHHFTASKVRVLLHASVLATVAGLMAGRAEAQDYGIISDGPVSLGVSNPNGTTLQGNKSGVYARGGGVSVDNRGTIRGDGTYDGPDAPPDGGITIAQAGSYVFNYSSGLISGARFGITTAYYFNPETSQLEGRAIGTNVFNLGQIIGDTDDGVRLIGGGTVANNGLIEGRTGTNADGVSMFSFAGQNTSGQTGIGTVSNDFGATIRGNRFGVILSGGGTVYNYGSIIGPDFSSGTLTGFGGGVLIQAQVSEPGKIGTIINNGSITGGSGVSFGGALSSGIVENYGTITGTRLAGVDNSSSGVVTVNNFGTITGVRGVLAREGAITLNNSGEIFGQGSGGSTGAVVIEQAGSSIQNSGLIQGNMFGITANAYFNAATGQSEGRAIGTAVTNTGTIRGLNNDGIRLIGGGTVTNSGLIEGLNGSLADGISAFGHTGQDLTATTAIATVNNLAGGEIRGNRYGIILSNGGTVNNAGTIWGADYSSGNLNGLGGGVAIQDVNGGGVKIATVINGGTITGGVGVSFSGAMTAANLVNSGSVIGRVGDAVSSNSNTVVNITNEATGTITGARSGVFSEYSQLHLTNAGTIRGNGSNANFNRTDAGVVMIQPGSTVSNSGTISGAKFGITTTYLVESGVFSGLARDTSVVNSGTIRGDTNDGVRLVGGGSVTNSGLIEGLVDPLADGISIFAFDTQDISAITGIGSVTNQAGGTIRGSRFGIILSGGGSIENAGNIIGGDTNSANLNGLGGGILIQGQNGFPDKLASVNNAGSISGGNGVSFGGTMAAASLSNSGTITGTVGDAIAGNSSARITVNNLAGGNISGARSGIYGEFSPLSVNNAGTIRGNGTNGSFNRTDAGVIVVQPGSSVTNTGTISGRVFGITTSYLVDAATVDFLGLARGTAVTNSGTIRGDTNDGVRLMGGGTVTNSGLIEGLVGGGADGVSMFAFEDQDLTGVSQIGRVTNQSGGTIRGNRFGVILSGGGTVENDGLIRGNSGGILIQGATVPGSYAGTVINRGSIENGIFLNNDVVADVTNSGSISLDSATGAAIEALGQAMLLNTGTISNALGTAIRFGAANDTLTLGTGSQIVGTSDGGSGIDTLRLNSGTGVIQSLGRFDNFETLEVLAGTWNVSSNSGSFGTINISGGELGVTGAIAGNVTTSGGGTFRLGSGGTVGGFTGNIVNDGRLLIDIGSNFDVTGSFSGTGLFTKQGAGTVSFLGGYNFGGTTQLLGGSIRIAGAINPSTVFDLQSGTLDLSGSTTTTIAGLSGTSSSSLLLGGTANLTVNQTNNTVYAGSISGSGSLLKQGDGRLNLTGTNTYTGTTTVAGGTLAVNGSITSPVTVKSGATLGGTGTTGTVTIETGGIFAPGNSIGTINVKGTLRFQSGSRYLVEASAAGAADRINVTGDAVIGSGVSVQVLAANGNYKPSTSYMILTATNKITGTFASVSTDLAFLEPKLNQTSKYVELTLKRKSNTFASIAADPKQAAVATAIESMGLYNSLYDSVLTQNLAGARAAFDSFSGDFFGTISNRIVGSALGIKDQLAADALTAAQGPAVWNMVETGTRTSFSPRYRSGLSLARNGFSVAVMTGYVPYERLAAGGEGNASVATHYAGGTFGYNADGWSLGVGAGFARHEVQASRHIAFSDFADGSQSRYSTSTRQLFAEASYSFHAAGLSVTPFASATRMSISGNRIEEIGGDAALSIISANRTLNLANAGLRIAGTYDLGRGLRIAPKLAASWQWAGGDLGTWQQSQFKGNGTRFDIVAAPLAAKSVNVDAGLELSLGRMSLATEYRRSSVLQEVGDGGYVTFRFAF</sequence>
<feature type="domain" description="Autotransporter" evidence="3">
    <location>
        <begin position="1517"/>
        <end position="1806"/>
    </location>
</feature>
<evidence type="ECO:0000259" key="3">
    <source>
        <dbReference type="PROSITE" id="PS51208"/>
    </source>
</evidence>
<evidence type="ECO:0000256" key="2">
    <source>
        <dbReference type="SAM" id="SignalP"/>
    </source>
</evidence>
<reference evidence="4 5" key="1">
    <citation type="journal article" date="2013" name="J. Microbiol. Biotechnol.">
        <title>Novosphingobium ginsenosidimutans sp. nov., with the ability to convert ginsenoside.</title>
        <authorList>
            <person name="Kim J.K."/>
            <person name="He D."/>
            <person name="Liu Q.M."/>
            <person name="Park H.Y."/>
            <person name="Jung M.S."/>
            <person name="Yoon M.H."/>
            <person name="Kim S.C."/>
            <person name="Im W.T."/>
        </authorList>
    </citation>
    <scope>NUCLEOTIDE SEQUENCE [LARGE SCALE GENOMIC DNA]</scope>
    <source>
        <strain evidence="4 5">FW-6</strain>
    </source>
</reference>
<dbReference type="Proteomes" id="UP000321172">
    <property type="component" value="Chromosome"/>
</dbReference>
<evidence type="ECO:0000313" key="5">
    <source>
        <dbReference type="Proteomes" id="UP000321172"/>
    </source>
</evidence>
<dbReference type="InterPro" id="IPR011050">
    <property type="entry name" value="Pectin_lyase_fold/virulence"/>
</dbReference>
<feature type="chain" id="PRO_5022890153" description="Autotransporter domain-containing protein" evidence="2">
    <location>
        <begin position="32"/>
        <end position="1806"/>
    </location>
</feature>
<keyword evidence="5" id="KW-1185">Reference proteome</keyword>
<evidence type="ECO:0000313" key="4">
    <source>
        <dbReference type="EMBL" id="QEA15626.1"/>
    </source>
</evidence>
<protein>
    <recommendedName>
        <fullName evidence="3">Autotransporter domain-containing protein</fullName>
    </recommendedName>
</protein>
<proteinExistence type="predicted"/>
<dbReference type="EMBL" id="CP042345">
    <property type="protein sequence ID" value="QEA15626.1"/>
    <property type="molecule type" value="Genomic_DNA"/>
</dbReference>
<dbReference type="RefSeq" id="WP_147089604.1">
    <property type="nucleotide sequence ID" value="NZ_BAABJD010000001.1"/>
</dbReference>
<keyword evidence="1 2" id="KW-0732">Signal</keyword>
<evidence type="ECO:0000256" key="1">
    <source>
        <dbReference type="ARBA" id="ARBA00022729"/>
    </source>
</evidence>
<dbReference type="InterPro" id="IPR005546">
    <property type="entry name" value="Autotransporte_beta"/>
</dbReference>
<dbReference type="SUPFAM" id="SSF51126">
    <property type="entry name" value="Pectin lyase-like"/>
    <property type="match status" value="1"/>
</dbReference>
<name>A0A5B8S279_9SPHN</name>
<dbReference type="PROSITE" id="PS51208">
    <property type="entry name" value="AUTOTRANSPORTER"/>
    <property type="match status" value="1"/>
</dbReference>
<accession>A0A5B8S279</accession>
<dbReference type="OrthoDB" id="7195851at2"/>
<dbReference type="InterPro" id="IPR036709">
    <property type="entry name" value="Autotransporte_beta_dom_sf"/>
</dbReference>
<gene>
    <name evidence="4" type="ORF">FRF71_05465</name>
</gene>
<feature type="signal peptide" evidence="2">
    <location>
        <begin position="1"/>
        <end position="31"/>
    </location>
</feature>
<dbReference type="InterPro" id="IPR013425">
    <property type="entry name" value="Autotrns_rpt"/>
</dbReference>
<dbReference type="Pfam" id="PF12951">
    <property type="entry name" value="PATR"/>
    <property type="match status" value="2"/>
</dbReference>
<dbReference type="SMART" id="SM00869">
    <property type="entry name" value="Autotransporter"/>
    <property type="match status" value="1"/>
</dbReference>